<keyword evidence="6 16" id="KW-0285">Flavoprotein</keyword>
<dbReference type="SUPFAM" id="SSF55424">
    <property type="entry name" value="FAD/NAD-linked reductases, dimerisation (C-terminal) domain"/>
    <property type="match status" value="1"/>
</dbReference>
<dbReference type="InterPro" id="IPR023753">
    <property type="entry name" value="FAD/NAD-binding_dom"/>
</dbReference>
<evidence type="ECO:0000256" key="9">
    <source>
        <dbReference type="ARBA" id="ARBA00023027"/>
    </source>
</evidence>
<feature type="domain" description="FAD/NAD(P)-binding" evidence="18">
    <location>
        <begin position="4"/>
        <end position="319"/>
    </location>
</feature>
<evidence type="ECO:0000313" key="19">
    <source>
        <dbReference type="EMBL" id="MCC3145814.1"/>
    </source>
</evidence>
<evidence type="ECO:0000259" key="17">
    <source>
        <dbReference type="Pfam" id="PF02852"/>
    </source>
</evidence>
<dbReference type="InterPro" id="IPR012999">
    <property type="entry name" value="Pyr_OxRdtase_I_AS"/>
</dbReference>
<dbReference type="InterPro" id="IPR016156">
    <property type="entry name" value="FAD/NAD-linked_Rdtase_dimer_sf"/>
</dbReference>
<dbReference type="Gene3D" id="3.50.50.60">
    <property type="entry name" value="FAD/NAD(P)-binding domain"/>
    <property type="match status" value="2"/>
</dbReference>
<evidence type="ECO:0000256" key="2">
    <source>
        <dbReference type="ARBA" id="ARBA00007532"/>
    </source>
</evidence>
<dbReference type="PIRSF" id="PIRSF000350">
    <property type="entry name" value="Mercury_reductase_MerA"/>
    <property type="match status" value="1"/>
</dbReference>
<dbReference type="AlphaFoldDB" id="A0AAW4X249"/>
<dbReference type="Pfam" id="PF07992">
    <property type="entry name" value="Pyr_redox_2"/>
    <property type="match status" value="1"/>
</dbReference>
<evidence type="ECO:0000256" key="13">
    <source>
        <dbReference type="PIRSR" id="PIRSR000350-2"/>
    </source>
</evidence>
<dbReference type="GO" id="GO:0004148">
    <property type="term" value="F:dihydrolipoyl dehydrogenase (NADH) activity"/>
    <property type="evidence" value="ECO:0007669"/>
    <property type="project" value="UniProtKB-EC"/>
</dbReference>
<dbReference type="PANTHER" id="PTHR22912:SF217">
    <property type="entry name" value="DIHYDROLIPOYL DEHYDROGENASE"/>
    <property type="match status" value="1"/>
</dbReference>
<feature type="binding site" evidence="14">
    <location>
        <position position="200"/>
    </location>
    <ligand>
        <name>NAD(+)</name>
        <dbReference type="ChEBI" id="CHEBI:57540"/>
    </ligand>
</feature>
<evidence type="ECO:0000256" key="11">
    <source>
        <dbReference type="ARBA" id="ARBA00023284"/>
    </source>
</evidence>
<dbReference type="SUPFAM" id="SSF51905">
    <property type="entry name" value="FAD/NAD(P)-binding domain"/>
    <property type="match status" value="1"/>
</dbReference>
<comment type="caution">
    <text evidence="19">The sequence shown here is derived from an EMBL/GenBank/DDBJ whole genome shotgun (WGS) entry which is preliminary data.</text>
</comment>
<feature type="binding site" evidence="14">
    <location>
        <position position="113"/>
    </location>
    <ligand>
        <name>FAD</name>
        <dbReference type="ChEBI" id="CHEBI:57692"/>
    </ligand>
</feature>
<organism evidence="19 20">
    <name type="scientific">Halanaerobium polyolivorans</name>
    <dbReference type="NCBI Taxonomy" id="2886943"/>
    <lineage>
        <taxon>Bacteria</taxon>
        <taxon>Bacillati</taxon>
        <taxon>Bacillota</taxon>
        <taxon>Clostridia</taxon>
        <taxon>Halanaerobiales</taxon>
        <taxon>Halanaerobiaceae</taxon>
        <taxon>Halanaerobium</taxon>
    </lineage>
</organism>
<dbReference type="GO" id="GO:0050660">
    <property type="term" value="F:flavin adenine dinucleotide binding"/>
    <property type="evidence" value="ECO:0007669"/>
    <property type="project" value="InterPro"/>
</dbReference>
<evidence type="ECO:0000256" key="6">
    <source>
        <dbReference type="ARBA" id="ARBA00022630"/>
    </source>
</evidence>
<evidence type="ECO:0000256" key="14">
    <source>
        <dbReference type="PIRSR" id="PIRSR000350-3"/>
    </source>
</evidence>
<accession>A0AAW4X249</accession>
<evidence type="ECO:0000256" key="5">
    <source>
        <dbReference type="ARBA" id="ARBA00022490"/>
    </source>
</evidence>
<feature type="binding site" evidence="14">
    <location>
        <position position="50"/>
    </location>
    <ligand>
        <name>FAD</name>
        <dbReference type="ChEBI" id="CHEBI:57692"/>
    </ligand>
</feature>
<keyword evidence="7 14" id="KW-0274">FAD</keyword>
<proteinExistence type="inferred from homology"/>
<evidence type="ECO:0000256" key="4">
    <source>
        <dbReference type="ARBA" id="ARBA00016961"/>
    </source>
</evidence>
<comment type="cofactor">
    <cofactor evidence="14 16">
        <name>FAD</name>
        <dbReference type="ChEBI" id="CHEBI:57692"/>
    </cofactor>
    <text evidence="14 16">Binds 1 FAD per subunit.</text>
</comment>
<dbReference type="InterPro" id="IPR050151">
    <property type="entry name" value="Class-I_Pyr_Nuc-Dis_Oxidored"/>
</dbReference>
<evidence type="ECO:0000313" key="20">
    <source>
        <dbReference type="Proteomes" id="UP001199296"/>
    </source>
</evidence>
<protein>
    <recommendedName>
        <fullName evidence="4 16">Dihydrolipoyl dehydrogenase</fullName>
        <ecNumber evidence="3 16">1.8.1.4</ecNumber>
    </recommendedName>
</protein>
<dbReference type="FunFam" id="3.30.390.30:FF:000001">
    <property type="entry name" value="Dihydrolipoyl dehydrogenase"/>
    <property type="match status" value="1"/>
</dbReference>
<feature type="binding site" evidence="14">
    <location>
        <position position="266"/>
    </location>
    <ligand>
        <name>NAD(+)</name>
        <dbReference type="ChEBI" id="CHEBI:57540"/>
    </ligand>
</feature>
<evidence type="ECO:0000256" key="7">
    <source>
        <dbReference type="ARBA" id="ARBA00022827"/>
    </source>
</evidence>
<comment type="catalytic activity">
    <reaction evidence="12 16">
        <text>N(6)-[(R)-dihydrolipoyl]-L-lysyl-[protein] + NAD(+) = N(6)-[(R)-lipoyl]-L-lysyl-[protein] + NADH + H(+)</text>
        <dbReference type="Rhea" id="RHEA:15045"/>
        <dbReference type="Rhea" id="RHEA-COMP:10474"/>
        <dbReference type="Rhea" id="RHEA-COMP:10475"/>
        <dbReference type="ChEBI" id="CHEBI:15378"/>
        <dbReference type="ChEBI" id="CHEBI:57540"/>
        <dbReference type="ChEBI" id="CHEBI:57945"/>
        <dbReference type="ChEBI" id="CHEBI:83099"/>
        <dbReference type="ChEBI" id="CHEBI:83100"/>
        <dbReference type="EC" id="1.8.1.4"/>
    </reaction>
</comment>
<dbReference type="InterPro" id="IPR006258">
    <property type="entry name" value="Lipoamide_DH"/>
</dbReference>
<dbReference type="GO" id="GO:0006103">
    <property type="term" value="P:2-oxoglutarate metabolic process"/>
    <property type="evidence" value="ECO:0007669"/>
    <property type="project" value="TreeGrafter"/>
</dbReference>
<comment type="subcellular location">
    <subcellularLocation>
        <location evidence="1">Cytoplasm</location>
    </subcellularLocation>
</comment>
<dbReference type="PROSITE" id="PS00076">
    <property type="entry name" value="PYRIDINE_REDOX_1"/>
    <property type="match status" value="1"/>
</dbReference>
<feature type="disulfide bond" description="Redox-active" evidence="15">
    <location>
        <begin position="41"/>
        <end position="46"/>
    </location>
</feature>
<evidence type="ECO:0000256" key="16">
    <source>
        <dbReference type="RuleBase" id="RU003692"/>
    </source>
</evidence>
<dbReference type="EC" id="1.8.1.4" evidence="3 16"/>
<dbReference type="Proteomes" id="UP001199296">
    <property type="component" value="Unassembled WGS sequence"/>
</dbReference>
<dbReference type="PRINTS" id="PR00368">
    <property type="entry name" value="FADPNR"/>
</dbReference>
<evidence type="ECO:0000256" key="3">
    <source>
        <dbReference type="ARBA" id="ARBA00012608"/>
    </source>
</evidence>
<feature type="binding site" evidence="14">
    <location>
        <position position="304"/>
    </location>
    <ligand>
        <name>FAD</name>
        <dbReference type="ChEBI" id="CHEBI:57692"/>
    </ligand>
</feature>
<sequence>MEKYDIGILGGGPGGYVAAIRAAQLGLKTAVIEKDVVGGTCLNRGCIPTKTYLKHTELIHELKRMDQFGIMVDGYSLDWPKMRARKNKVVAKLTGGIRGLFKKNGVDLIKGRGEVINEHEIKISGEKDKKIGVKNIIIATGSAPIMPALKGMDLPDVISSREALDLDELPERIVIIGGGVIGIEMASIYSSLEVDVTIVEILDDILVNFDQEMVKVLKQRLKKDGVKLLTSSKVTEIAEENDELIVKIESEKAEQIFTDKVLAAVGRKAVFAGIKDLDLEMENGFIKVDSQMQTSINGIYAVGDVTGGMLLAHEASAEGIVAVNNILGNQEIRDNLISNCVYSLPEIASVGMTEAEAKDEGYQINIGRFPFKASGKAIAAGAEEGFVKIISDKKWDQILGAQIVGPHATDLIAEAAIAIKLESTTEVLANTIHAHPTLSESVKEAAEDVHNLAVHF</sequence>
<evidence type="ECO:0000256" key="10">
    <source>
        <dbReference type="ARBA" id="ARBA00023157"/>
    </source>
</evidence>
<feature type="binding site" evidence="14">
    <location>
        <begin position="140"/>
        <end position="142"/>
    </location>
    <ligand>
        <name>FAD</name>
        <dbReference type="ChEBI" id="CHEBI:57692"/>
    </ligand>
</feature>
<evidence type="ECO:0000256" key="1">
    <source>
        <dbReference type="ARBA" id="ARBA00004496"/>
    </source>
</evidence>
<feature type="active site" description="Proton acceptor" evidence="13">
    <location>
        <position position="435"/>
    </location>
</feature>
<evidence type="ECO:0000256" key="8">
    <source>
        <dbReference type="ARBA" id="ARBA00023002"/>
    </source>
</evidence>
<dbReference type="Gene3D" id="3.30.390.30">
    <property type="match status" value="1"/>
</dbReference>
<feature type="domain" description="Pyridine nucleotide-disulphide oxidoreductase dimerisation" evidence="17">
    <location>
        <begin position="337"/>
        <end position="446"/>
    </location>
</feature>
<evidence type="ECO:0000256" key="12">
    <source>
        <dbReference type="ARBA" id="ARBA00049187"/>
    </source>
</evidence>
<keyword evidence="10" id="KW-1015">Disulfide bond</keyword>
<dbReference type="NCBIfam" id="TIGR01350">
    <property type="entry name" value="lipoamide_DH"/>
    <property type="match status" value="1"/>
</dbReference>
<comment type="similarity">
    <text evidence="2 16">Belongs to the class-I pyridine nucleotide-disulfide oxidoreductase family.</text>
</comment>
<comment type="miscellaneous">
    <text evidence="16">The active site is a redox-active disulfide bond.</text>
</comment>
<dbReference type="InterPro" id="IPR004099">
    <property type="entry name" value="Pyr_nucl-diS_OxRdtase_dimer"/>
</dbReference>
<dbReference type="GO" id="GO:0005737">
    <property type="term" value="C:cytoplasm"/>
    <property type="evidence" value="ECO:0007669"/>
    <property type="project" value="UniProtKB-SubCell"/>
</dbReference>
<keyword evidence="11 16" id="KW-0676">Redox-active center</keyword>
<keyword evidence="8 16" id="KW-0560">Oxidoreductase</keyword>
<dbReference type="EMBL" id="JAJFAT010000018">
    <property type="protein sequence ID" value="MCC3145814.1"/>
    <property type="molecule type" value="Genomic_DNA"/>
</dbReference>
<evidence type="ECO:0000256" key="15">
    <source>
        <dbReference type="PIRSR" id="PIRSR000350-4"/>
    </source>
</evidence>
<dbReference type="PANTHER" id="PTHR22912">
    <property type="entry name" value="DISULFIDE OXIDOREDUCTASE"/>
    <property type="match status" value="1"/>
</dbReference>
<dbReference type="Pfam" id="PF02852">
    <property type="entry name" value="Pyr_redox_dim"/>
    <property type="match status" value="1"/>
</dbReference>
<feature type="binding site" evidence="14">
    <location>
        <begin position="177"/>
        <end position="184"/>
    </location>
    <ligand>
        <name>NAD(+)</name>
        <dbReference type="ChEBI" id="CHEBI:57540"/>
    </ligand>
</feature>
<reference evidence="19 20" key="1">
    <citation type="submission" date="2021-10" db="EMBL/GenBank/DDBJ databases">
        <authorList>
            <person name="Grouzdev D.S."/>
            <person name="Pantiukh K.S."/>
            <person name="Krutkina M.S."/>
        </authorList>
    </citation>
    <scope>NUCLEOTIDE SEQUENCE [LARGE SCALE GENOMIC DNA]</scope>
    <source>
        <strain evidence="19 20">Z-7514</strain>
    </source>
</reference>
<evidence type="ECO:0000259" key="18">
    <source>
        <dbReference type="Pfam" id="PF07992"/>
    </source>
</evidence>
<dbReference type="RefSeq" id="WP_229346514.1">
    <property type="nucleotide sequence ID" value="NZ_JAJFAT010000018.1"/>
</dbReference>
<gene>
    <name evidence="19" type="primary">lpdA</name>
    <name evidence="19" type="ORF">LJ207_10805</name>
</gene>
<dbReference type="PRINTS" id="PR00411">
    <property type="entry name" value="PNDRDTASEI"/>
</dbReference>
<keyword evidence="5" id="KW-0963">Cytoplasm</keyword>
<name>A0AAW4X249_9FIRM</name>
<dbReference type="InterPro" id="IPR036188">
    <property type="entry name" value="FAD/NAD-bd_sf"/>
</dbReference>
<dbReference type="InterPro" id="IPR001100">
    <property type="entry name" value="Pyr_nuc-diS_OxRdtase"/>
</dbReference>
<keyword evidence="9 14" id="KW-0520">NAD</keyword>
<keyword evidence="20" id="KW-1185">Reference proteome</keyword>
<keyword evidence="14" id="KW-0547">Nucleotide-binding</keyword>